<dbReference type="Proteomes" id="UP001437256">
    <property type="component" value="Unassembled WGS sequence"/>
</dbReference>
<evidence type="ECO:0000313" key="3">
    <source>
        <dbReference type="EMBL" id="KAL0058198.1"/>
    </source>
</evidence>
<feature type="compositionally biased region" description="Acidic residues" evidence="2">
    <location>
        <begin position="348"/>
        <end position="361"/>
    </location>
</feature>
<name>A0ABR2ZA82_9AGAR</name>
<feature type="region of interest" description="Disordered" evidence="2">
    <location>
        <begin position="313"/>
        <end position="399"/>
    </location>
</feature>
<keyword evidence="1" id="KW-0175">Coiled coil</keyword>
<feature type="compositionally biased region" description="Basic and acidic residues" evidence="2">
    <location>
        <begin position="320"/>
        <end position="330"/>
    </location>
</feature>
<proteinExistence type="predicted"/>
<gene>
    <name evidence="3" type="ORF">AAF712_015131</name>
</gene>
<sequence length="399" mass="45616">MVILKRHAAVLPAASLLASKKRYGIVKSLLTPHHRRPRRPSAAPVPEALKILRRQRAKETREAINKAVKKWEKETRELAESLAKKYRRKDRYFLDLLFQGGVRLSREQRNANPFNAIKYVKAHNLREQGIIKTLMQIMKEYKGEYEELSKQGKKDMVTRYKELKAMEIEALSLRVGVEGFFCIVRDRIEDFMEPQWYFSNPAIKKLFTTDKERIAALKSEIVDLVKERLDKAAGRLVPRMFYAGFAQHITWNYGVVAGHWPVPDFGNPSKGANDVVGLTAIRNAIRDDADKPIFVRLSDSKWASWKERYREEVEDGTVVQRERQGRSDKGKPRKKQQKTAQENRAEDAVGEDEEDEGDAEGECSNSDGEEGSLQKSGKRGQGTKKGNGKNSKNLQSSKT</sequence>
<organism evidence="3 4">
    <name type="scientific">Marasmius tenuissimus</name>
    <dbReference type="NCBI Taxonomy" id="585030"/>
    <lineage>
        <taxon>Eukaryota</taxon>
        <taxon>Fungi</taxon>
        <taxon>Dikarya</taxon>
        <taxon>Basidiomycota</taxon>
        <taxon>Agaricomycotina</taxon>
        <taxon>Agaricomycetes</taxon>
        <taxon>Agaricomycetidae</taxon>
        <taxon>Agaricales</taxon>
        <taxon>Marasmiineae</taxon>
        <taxon>Marasmiaceae</taxon>
        <taxon>Marasmius</taxon>
    </lineage>
</organism>
<comment type="caution">
    <text evidence="3">The sequence shown here is derived from an EMBL/GenBank/DDBJ whole genome shotgun (WGS) entry which is preliminary data.</text>
</comment>
<feature type="coiled-coil region" evidence="1">
    <location>
        <begin position="54"/>
        <end position="81"/>
    </location>
</feature>
<protein>
    <submittedName>
        <fullName evidence="3">Uncharacterized protein</fullName>
    </submittedName>
</protein>
<keyword evidence="4" id="KW-1185">Reference proteome</keyword>
<accession>A0ABR2ZA82</accession>
<dbReference type="EMBL" id="JBBXMP010000349">
    <property type="protein sequence ID" value="KAL0058198.1"/>
    <property type="molecule type" value="Genomic_DNA"/>
</dbReference>
<evidence type="ECO:0000256" key="1">
    <source>
        <dbReference type="SAM" id="Coils"/>
    </source>
</evidence>
<evidence type="ECO:0000313" key="4">
    <source>
        <dbReference type="Proteomes" id="UP001437256"/>
    </source>
</evidence>
<feature type="compositionally biased region" description="Low complexity" evidence="2">
    <location>
        <begin position="388"/>
        <end position="399"/>
    </location>
</feature>
<reference evidence="3 4" key="1">
    <citation type="submission" date="2024-05" db="EMBL/GenBank/DDBJ databases">
        <title>A draft genome resource for the thread blight pathogen Marasmius tenuissimus strain MS-2.</title>
        <authorList>
            <person name="Yulfo-Soto G.E."/>
            <person name="Baruah I.K."/>
            <person name="Amoako-Attah I."/>
            <person name="Bukari Y."/>
            <person name="Meinhardt L.W."/>
            <person name="Bailey B.A."/>
            <person name="Cohen S.P."/>
        </authorList>
    </citation>
    <scope>NUCLEOTIDE SEQUENCE [LARGE SCALE GENOMIC DNA]</scope>
    <source>
        <strain evidence="3 4">MS-2</strain>
    </source>
</reference>
<evidence type="ECO:0000256" key="2">
    <source>
        <dbReference type="SAM" id="MobiDB-lite"/>
    </source>
</evidence>